<dbReference type="GeneID" id="54577631"/>
<protein>
    <submittedName>
        <fullName evidence="3">HET-domain-containing protein</fullName>
    </submittedName>
</protein>
<organism evidence="3 4">
    <name type="scientific">Trematosphaeria pertusa</name>
    <dbReference type="NCBI Taxonomy" id="390896"/>
    <lineage>
        <taxon>Eukaryota</taxon>
        <taxon>Fungi</taxon>
        <taxon>Dikarya</taxon>
        <taxon>Ascomycota</taxon>
        <taxon>Pezizomycotina</taxon>
        <taxon>Dothideomycetes</taxon>
        <taxon>Pleosporomycetidae</taxon>
        <taxon>Pleosporales</taxon>
        <taxon>Massarineae</taxon>
        <taxon>Trematosphaeriaceae</taxon>
        <taxon>Trematosphaeria</taxon>
    </lineage>
</organism>
<evidence type="ECO:0000259" key="1">
    <source>
        <dbReference type="Pfam" id="PF06985"/>
    </source>
</evidence>
<keyword evidence="4" id="KW-1185">Reference proteome</keyword>
<evidence type="ECO:0000259" key="2">
    <source>
        <dbReference type="Pfam" id="PF26640"/>
    </source>
</evidence>
<dbReference type="OrthoDB" id="674604at2759"/>
<dbReference type="PANTHER" id="PTHR10622">
    <property type="entry name" value="HET DOMAIN-CONTAINING PROTEIN"/>
    <property type="match status" value="1"/>
</dbReference>
<dbReference type="Pfam" id="PF06985">
    <property type="entry name" value="HET"/>
    <property type="match status" value="1"/>
</dbReference>
<reference evidence="3" key="1">
    <citation type="journal article" date="2020" name="Stud. Mycol.">
        <title>101 Dothideomycetes genomes: a test case for predicting lifestyles and emergence of pathogens.</title>
        <authorList>
            <person name="Haridas S."/>
            <person name="Albert R."/>
            <person name="Binder M."/>
            <person name="Bloem J."/>
            <person name="Labutti K."/>
            <person name="Salamov A."/>
            <person name="Andreopoulos B."/>
            <person name="Baker S."/>
            <person name="Barry K."/>
            <person name="Bills G."/>
            <person name="Bluhm B."/>
            <person name="Cannon C."/>
            <person name="Castanera R."/>
            <person name="Culley D."/>
            <person name="Daum C."/>
            <person name="Ezra D."/>
            <person name="Gonzalez J."/>
            <person name="Henrissat B."/>
            <person name="Kuo A."/>
            <person name="Liang C."/>
            <person name="Lipzen A."/>
            <person name="Lutzoni F."/>
            <person name="Magnuson J."/>
            <person name="Mondo S."/>
            <person name="Nolan M."/>
            <person name="Ohm R."/>
            <person name="Pangilinan J."/>
            <person name="Park H.-J."/>
            <person name="Ramirez L."/>
            <person name="Alfaro M."/>
            <person name="Sun H."/>
            <person name="Tritt A."/>
            <person name="Yoshinaga Y."/>
            <person name="Zwiers L.-H."/>
            <person name="Turgeon B."/>
            <person name="Goodwin S."/>
            <person name="Spatafora J."/>
            <person name="Crous P."/>
            <person name="Grigoriev I."/>
        </authorList>
    </citation>
    <scope>NUCLEOTIDE SEQUENCE</scope>
    <source>
        <strain evidence="3">CBS 122368</strain>
    </source>
</reference>
<evidence type="ECO:0000313" key="3">
    <source>
        <dbReference type="EMBL" id="KAF2242355.1"/>
    </source>
</evidence>
<proteinExistence type="predicted"/>
<dbReference type="Pfam" id="PF26640">
    <property type="entry name" value="DUF8212"/>
    <property type="match status" value="1"/>
</dbReference>
<dbReference type="EMBL" id="ML987208">
    <property type="protein sequence ID" value="KAF2242355.1"/>
    <property type="molecule type" value="Genomic_DNA"/>
</dbReference>
<dbReference type="InterPro" id="IPR058525">
    <property type="entry name" value="DUF8212"/>
</dbReference>
<gene>
    <name evidence="3" type="ORF">BU26DRAFT_438698</name>
</gene>
<dbReference type="InterPro" id="IPR010730">
    <property type="entry name" value="HET"/>
</dbReference>
<dbReference type="Proteomes" id="UP000800094">
    <property type="component" value="Unassembled WGS sequence"/>
</dbReference>
<dbReference type="RefSeq" id="XP_033677359.1">
    <property type="nucleotide sequence ID" value="XM_033824301.1"/>
</dbReference>
<accession>A0A6A6HVZ9</accession>
<sequence length="301" mass="34435">MRLLKAKTLEFEDILREDETPVYAILSHTWGKDEVTFKDMQKRRAQAEEKQGYGKITRCAEQALRDGIHYCWVDSCCINKNSSAELSEAINSMFRWYRNAIICYAFLSDVPERPEEDSWAQQDAWGGRFKDSRWFTRGWTLQELIAPRNLTFFSSNWARIGTKADMSGLLESLTGVPADVLLSGETSSSSIAQRMSWAANRSTSRVEDVAYCLMGIFDVNMAMLYGEGEKAFLRLQEEIIRTSDDRSIFAWCDPTAPFSAYRGVLAKHPSNFAQCKDVIWSRTAHKPYNITNMGIHLDLQL</sequence>
<name>A0A6A6HVZ9_9PLEO</name>
<feature type="domain" description="Heterokaryon incompatibility" evidence="1">
    <location>
        <begin position="23"/>
        <end position="109"/>
    </location>
</feature>
<evidence type="ECO:0000313" key="4">
    <source>
        <dbReference type="Proteomes" id="UP000800094"/>
    </source>
</evidence>
<feature type="non-terminal residue" evidence="3">
    <location>
        <position position="301"/>
    </location>
</feature>
<dbReference type="PANTHER" id="PTHR10622:SF10">
    <property type="entry name" value="HET DOMAIN-CONTAINING PROTEIN"/>
    <property type="match status" value="1"/>
</dbReference>
<dbReference type="AlphaFoldDB" id="A0A6A6HVZ9"/>
<feature type="domain" description="DUF8212" evidence="2">
    <location>
        <begin position="230"/>
        <end position="256"/>
    </location>
</feature>